<keyword evidence="3" id="KW-1185">Reference proteome</keyword>
<reference evidence="2" key="1">
    <citation type="journal article" date="2019" name="bioRxiv">
        <title>The Genome of the Zebra Mussel, Dreissena polymorpha: A Resource for Invasive Species Research.</title>
        <authorList>
            <person name="McCartney M.A."/>
            <person name="Auch B."/>
            <person name="Kono T."/>
            <person name="Mallez S."/>
            <person name="Zhang Y."/>
            <person name="Obille A."/>
            <person name="Becker A."/>
            <person name="Abrahante J.E."/>
            <person name="Garbe J."/>
            <person name="Badalamenti J.P."/>
            <person name="Herman A."/>
            <person name="Mangelson H."/>
            <person name="Liachko I."/>
            <person name="Sullivan S."/>
            <person name="Sone E.D."/>
            <person name="Koren S."/>
            <person name="Silverstein K.A.T."/>
            <person name="Beckman K.B."/>
            <person name="Gohl D.M."/>
        </authorList>
    </citation>
    <scope>NUCLEOTIDE SEQUENCE</scope>
    <source>
        <strain evidence="2">Duluth1</strain>
        <tissue evidence="2">Whole animal</tissue>
    </source>
</reference>
<evidence type="ECO:0000313" key="3">
    <source>
        <dbReference type="Proteomes" id="UP000828390"/>
    </source>
</evidence>
<dbReference type="Pfam" id="PF20700">
    <property type="entry name" value="Mutator"/>
    <property type="match status" value="1"/>
</dbReference>
<gene>
    <name evidence="2" type="ORF">DPMN_187599</name>
</gene>
<name>A0A9D4DNM3_DREPO</name>
<organism evidence="2 3">
    <name type="scientific">Dreissena polymorpha</name>
    <name type="common">Zebra mussel</name>
    <name type="synonym">Mytilus polymorpha</name>
    <dbReference type="NCBI Taxonomy" id="45954"/>
    <lineage>
        <taxon>Eukaryota</taxon>
        <taxon>Metazoa</taxon>
        <taxon>Spiralia</taxon>
        <taxon>Lophotrochozoa</taxon>
        <taxon>Mollusca</taxon>
        <taxon>Bivalvia</taxon>
        <taxon>Autobranchia</taxon>
        <taxon>Heteroconchia</taxon>
        <taxon>Euheterodonta</taxon>
        <taxon>Imparidentia</taxon>
        <taxon>Neoheterodontei</taxon>
        <taxon>Myida</taxon>
        <taxon>Dreissenoidea</taxon>
        <taxon>Dreissenidae</taxon>
        <taxon>Dreissena</taxon>
    </lineage>
</organism>
<dbReference type="InterPro" id="IPR049012">
    <property type="entry name" value="Mutator_transp_dom"/>
</dbReference>
<sequence>MELSNTIKKLRGPGAGVLNEMILLPVMKSKMGMADVLLVLSCLNIKPPSDSLMQKEMNLMSDKATTVNEDEMCQKQHYVSRILTLSGKDNSADVQFDTSFSCRPQGGAEKAKQSFAPLIEHNTSKKFVLAASIFSKFCNKKACTHENCSKTLASDKTISSTERNSLHTNLNSVLKRRVLKIRSVTIDASSQVAKALRDYNIENKSL</sequence>
<accession>A0A9D4DNM3</accession>
<evidence type="ECO:0000313" key="2">
    <source>
        <dbReference type="EMBL" id="KAH3752972.1"/>
    </source>
</evidence>
<evidence type="ECO:0000259" key="1">
    <source>
        <dbReference type="Pfam" id="PF20700"/>
    </source>
</evidence>
<feature type="domain" description="Mutator-like transposase" evidence="1">
    <location>
        <begin position="9"/>
        <end position="198"/>
    </location>
</feature>
<reference evidence="2" key="2">
    <citation type="submission" date="2020-11" db="EMBL/GenBank/DDBJ databases">
        <authorList>
            <person name="McCartney M.A."/>
            <person name="Auch B."/>
            <person name="Kono T."/>
            <person name="Mallez S."/>
            <person name="Becker A."/>
            <person name="Gohl D.M."/>
            <person name="Silverstein K.A.T."/>
            <person name="Koren S."/>
            <person name="Bechman K.B."/>
            <person name="Herman A."/>
            <person name="Abrahante J.E."/>
            <person name="Garbe J."/>
        </authorList>
    </citation>
    <scope>NUCLEOTIDE SEQUENCE</scope>
    <source>
        <strain evidence="2">Duluth1</strain>
        <tissue evidence="2">Whole animal</tissue>
    </source>
</reference>
<comment type="caution">
    <text evidence="2">The sequence shown here is derived from an EMBL/GenBank/DDBJ whole genome shotgun (WGS) entry which is preliminary data.</text>
</comment>
<dbReference type="Proteomes" id="UP000828390">
    <property type="component" value="Unassembled WGS sequence"/>
</dbReference>
<dbReference type="EMBL" id="JAIWYP010000010">
    <property type="protein sequence ID" value="KAH3752972.1"/>
    <property type="molecule type" value="Genomic_DNA"/>
</dbReference>
<protein>
    <recommendedName>
        <fullName evidence="1">Mutator-like transposase domain-containing protein</fullName>
    </recommendedName>
</protein>
<dbReference type="AlphaFoldDB" id="A0A9D4DNM3"/>
<proteinExistence type="predicted"/>